<evidence type="ECO:0000313" key="3">
    <source>
        <dbReference type="EMBL" id="KAK8888989.1"/>
    </source>
</evidence>
<protein>
    <submittedName>
        <fullName evidence="3">Uncharacterized protein</fullName>
    </submittedName>
</protein>
<organism evidence="3 4">
    <name type="scientific">Tritrichomonas musculus</name>
    <dbReference type="NCBI Taxonomy" id="1915356"/>
    <lineage>
        <taxon>Eukaryota</taxon>
        <taxon>Metamonada</taxon>
        <taxon>Parabasalia</taxon>
        <taxon>Tritrichomonadida</taxon>
        <taxon>Tritrichomonadidae</taxon>
        <taxon>Tritrichomonas</taxon>
    </lineage>
</organism>
<dbReference type="Proteomes" id="UP001470230">
    <property type="component" value="Unassembled WGS sequence"/>
</dbReference>
<proteinExistence type="predicted"/>
<feature type="region of interest" description="Disordered" evidence="2">
    <location>
        <begin position="279"/>
        <end position="311"/>
    </location>
</feature>
<comment type="caution">
    <text evidence="3">The sequence shown here is derived from an EMBL/GenBank/DDBJ whole genome shotgun (WGS) entry which is preliminary data.</text>
</comment>
<name>A0ABR2KCY9_9EUKA</name>
<keyword evidence="4" id="KW-1185">Reference proteome</keyword>
<feature type="region of interest" description="Disordered" evidence="2">
    <location>
        <begin position="500"/>
        <end position="548"/>
    </location>
</feature>
<dbReference type="EMBL" id="JAPFFF010000005">
    <property type="protein sequence ID" value="KAK8888989.1"/>
    <property type="molecule type" value="Genomic_DNA"/>
</dbReference>
<evidence type="ECO:0000313" key="4">
    <source>
        <dbReference type="Proteomes" id="UP001470230"/>
    </source>
</evidence>
<evidence type="ECO:0000256" key="1">
    <source>
        <dbReference type="SAM" id="Coils"/>
    </source>
</evidence>
<feature type="compositionally biased region" description="Low complexity" evidence="2">
    <location>
        <begin position="171"/>
        <end position="185"/>
    </location>
</feature>
<feature type="compositionally biased region" description="Basic and acidic residues" evidence="2">
    <location>
        <begin position="129"/>
        <end position="159"/>
    </location>
</feature>
<reference evidence="3 4" key="1">
    <citation type="submission" date="2024-04" db="EMBL/GenBank/DDBJ databases">
        <title>Tritrichomonas musculus Genome.</title>
        <authorList>
            <person name="Alves-Ferreira E."/>
            <person name="Grigg M."/>
            <person name="Lorenzi H."/>
            <person name="Galac M."/>
        </authorList>
    </citation>
    <scope>NUCLEOTIDE SEQUENCE [LARGE SCALE GENOMIC DNA]</scope>
    <source>
        <strain evidence="3 4">EAF2021</strain>
    </source>
</reference>
<sequence length="548" mass="61076">MSNSSPLFKVTFDESAIHTVFDSIEAHLKLHDEQIAELQRLLKECCTQKDLEQLRDDIKNDNEKQMKDLSDALTSKIDDNMKKQAEELADKLKEMNDQMKDEMNKISNDMESKVADTIQNKLDEDAAKKAAALEEEKAKQEEEKAKLEEEKAKQEKEKNNQNQKNGEEGSEGNSANGANGTNGNDGENRENGEGDEDDDSNLTDAEKLQKTRKELKDLKKLVDENRNYIQTMANSYAAVNKTEAELGPSLQRTLDATSETISRNFKRIFDFIKSLSPNGDGSSVNRGQNGVNGSKNNNAIRGPNGLNGNGYPIDGPYPPEINISDLNFVCSEVPASFNEVPQLPQIYKFQTLPESVQYLYDCFPKLQGYLRAMHDKLGEVCTKLGMDDDNPNENDSTKGGSAFDPSAYDNLVASVRKALNEMSADIDELRRSKKGLSKQDVMEIIRNMMNQHDDFNSDETAVGYVRCIACGREMRQVSGAMTEEQATRKLGYAANSLAVDRSGSSPMEKSIGQVYGNTQGDSKFIDSPRSIRPPKRKSGMSYKTTTPR</sequence>
<feature type="coiled-coil region" evidence="1">
    <location>
        <begin position="412"/>
        <end position="439"/>
    </location>
</feature>
<evidence type="ECO:0000256" key="2">
    <source>
        <dbReference type="SAM" id="MobiDB-lite"/>
    </source>
</evidence>
<feature type="compositionally biased region" description="Polar residues" evidence="2">
    <location>
        <begin position="279"/>
        <end position="299"/>
    </location>
</feature>
<feature type="region of interest" description="Disordered" evidence="2">
    <location>
        <begin position="129"/>
        <end position="204"/>
    </location>
</feature>
<accession>A0ABR2KCY9</accession>
<gene>
    <name evidence="3" type="ORF">M9Y10_033730</name>
</gene>
<keyword evidence="1" id="KW-0175">Coiled coil</keyword>